<organism evidence="5 6">
    <name type="scientific">Desulfoscipio gibsoniae DSM 7213</name>
    <dbReference type="NCBI Taxonomy" id="767817"/>
    <lineage>
        <taxon>Bacteria</taxon>
        <taxon>Bacillati</taxon>
        <taxon>Bacillota</taxon>
        <taxon>Clostridia</taxon>
        <taxon>Eubacteriales</taxon>
        <taxon>Desulfallaceae</taxon>
        <taxon>Desulfoscipio</taxon>
    </lineage>
</organism>
<dbReference type="RefSeq" id="WP_006521202.1">
    <property type="nucleotide sequence ID" value="NC_021184.1"/>
</dbReference>
<evidence type="ECO:0000256" key="1">
    <source>
        <dbReference type="ARBA" id="ARBA00010923"/>
    </source>
</evidence>
<evidence type="ECO:0000313" key="6">
    <source>
        <dbReference type="Proteomes" id="UP000013520"/>
    </source>
</evidence>
<dbReference type="EMBL" id="CP003273">
    <property type="protein sequence ID" value="AGL00544.1"/>
    <property type="molecule type" value="Genomic_DNA"/>
</dbReference>
<dbReference type="Pfam" id="PF01420">
    <property type="entry name" value="Methylase_S"/>
    <property type="match status" value="2"/>
</dbReference>
<evidence type="ECO:0000256" key="2">
    <source>
        <dbReference type="ARBA" id="ARBA00022747"/>
    </source>
</evidence>
<evidence type="ECO:0000256" key="3">
    <source>
        <dbReference type="ARBA" id="ARBA00023125"/>
    </source>
</evidence>
<proteinExistence type="inferred from homology"/>
<keyword evidence="5" id="KW-0378">Hydrolase</keyword>
<keyword evidence="5" id="KW-0540">Nuclease</keyword>
<dbReference type="PANTHER" id="PTHR30408:SF13">
    <property type="entry name" value="TYPE I RESTRICTION ENZYME HINDI SPECIFICITY SUBUNIT"/>
    <property type="match status" value="1"/>
</dbReference>
<dbReference type="SUPFAM" id="SSF116734">
    <property type="entry name" value="DNA methylase specificity domain"/>
    <property type="match status" value="2"/>
</dbReference>
<protein>
    <submittedName>
        <fullName evidence="5">Restriction endonuclease S subunit</fullName>
    </submittedName>
</protein>
<dbReference type="REBASE" id="64866">
    <property type="entry name" value="S.Dgi7213ORF1008P"/>
</dbReference>
<keyword evidence="3" id="KW-0238">DNA-binding</keyword>
<comment type="similarity">
    <text evidence="1">Belongs to the type-I restriction system S methylase family.</text>
</comment>
<dbReference type="GO" id="GO:0003677">
    <property type="term" value="F:DNA binding"/>
    <property type="evidence" value="ECO:0007669"/>
    <property type="project" value="UniProtKB-KW"/>
</dbReference>
<evidence type="ECO:0000313" key="5">
    <source>
        <dbReference type="EMBL" id="AGL00544.1"/>
    </source>
</evidence>
<dbReference type="CDD" id="cd17260">
    <property type="entry name" value="RMtype1_S_EcoEI-TRD1-CR1_like"/>
    <property type="match status" value="1"/>
</dbReference>
<accession>R4KDA0</accession>
<dbReference type="GO" id="GO:0004519">
    <property type="term" value="F:endonuclease activity"/>
    <property type="evidence" value="ECO:0007669"/>
    <property type="project" value="UniProtKB-KW"/>
</dbReference>
<dbReference type="InterPro" id="IPR000055">
    <property type="entry name" value="Restrct_endonuc_typeI_TRD"/>
</dbReference>
<dbReference type="OrthoDB" id="9811611at2"/>
<dbReference type="InterPro" id="IPR044946">
    <property type="entry name" value="Restrct_endonuc_typeI_TRD_sf"/>
</dbReference>
<reference evidence="5 6" key="1">
    <citation type="submission" date="2012-01" db="EMBL/GenBank/DDBJ databases">
        <title>Complete sequence of Desulfotomaculum gibsoniae DSM 7213.</title>
        <authorList>
            <consortium name="US DOE Joint Genome Institute"/>
            <person name="Lucas S."/>
            <person name="Han J."/>
            <person name="Lapidus A."/>
            <person name="Cheng J.-F."/>
            <person name="Goodwin L."/>
            <person name="Pitluck S."/>
            <person name="Peters L."/>
            <person name="Ovchinnikova G."/>
            <person name="Teshima H."/>
            <person name="Detter J.C."/>
            <person name="Han C."/>
            <person name="Tapia R."/>
            <person name="Land M."/>
            <person name="Hauser L."/>
            <person name="Kyrpides N."/>
            <person name="Ivanova N."/>
            <person name="Pagani I."/>
            <person name="Parshina S."/>
            <person name="Plugge C."/>
            <person name="Muyzer G."/>
            <person name="Kuever J."/>
            <person name="Ivanova A."/>
            <person name="Nazina T."/>
            <person name="Klenk H.-P."/>
            <person name="Brambilla E."/>
            <person name="Spring S."/>
            <person name="Stams A.F."/>
            <person name="Woyke T."/>
        </authorList>
    </citation>
    <scope>NUCLEOTIDE SEQUENCE [LARGE SCALE GENOMIC DNA]</scope>
    <source>
        <strain evidence="5 6">DSM 7213</strain>
    </source>
</reference>
<dbReference type="KEGG" id="dgi:Desgi_1006"/>
<keyword evidence="6" id="KW-1185">Reference proteome</keyword>
<dbReference type="eggNOG" id="COG0732">
    <property type="taxonomic scope" value="Bacteria"/>
</dbReference>
<dbReference type="HOGENOM" id="CLU_021095_2_1_9"/>
<keyword evidence="5" id="KW-0255">Endonuclease</keyword>
<keyword evidence="2" id="KW-0680">Restriction system</keyword>
<name>R4KDA0_9FIRM</name>
<dbReference type="Proteomes" id="UP000013520">
    <property type="component" value="Chromosome"/>
</dbReference>
<feature type="domain" description="Type I restriction modification DNA specificity" evidence="4">
    <location>
        <begin position="45"/>
        <end position="177"/>
    </location>
</feature>
<dbReference type="Gene3D" id="3.90.220.20">
    <property type="entry name" value="DNA methylase specificity domains"/>
    <property type="match status" value="2"/>
</dbReference>
<dbReference type="PANTHER" id="PTHR30408">
    <property type="entry name" value="TYPE-1 RESTRICTION ENZYME ECOKI SPECIFICITY PROTEIN"/>
    <property type="match status" value="1"/>
</dbReference>
<sequence>MSEWKVDILDNIAIVNPTESLIIGEKAKKIPMEVLQPFTKKIPSFSIMRYRGGMKFKNGDTLIARITPCLENGKTAYVDILNNDEVAFGSTEFIVLREKRNVSDKHYLYYFAISPEFRDIAILSMTGSSGRQRVQIDVVKNHSFAFPPLLEQKAIASVLSSLDDKIDLLHRQNKTLEAIAETLFRQWFVEEVEENWEEKALGELCTITSSKRIFYSEYTESGIPFYRSKEIIELHNTGSTRSDLYISQNRFNGIKENFGAPIAGDILLTSVGTLGIPYRVKKNDTFYFKDGNLTWFKNFNNIPSIIIYCWLKSSIGKERLEGIKIGSTQSALTISGLKEIKMVIPPVEKIKSLKDNLVFIYTKIDANQSQIRTLKKLRDTLLPKLMSGEVRIEYEDKRGLD</sequence>
<dbReference type="GO" id="GO:0009307">
    <property type="term" value="P:DNA restriction-modification system"/>
    <property type="evidence" value="ECO:0007669"/>
    <property type="project" value="UniProtKB-KW"/>
</dbReference>
<feature type="domain" description="Type I restriction modification DNA specificity" evidence="4">
    <location>
        <begin position="194"/>
        <end position="349"/>
    </location>
</feature>
<dbReference type="InterPro" id="IPR052021">
    <property type="entry name" value="Type-I_RS_S_subunit"/>
</dbReference>
<evidence type="ECO:0000259" key="4">
    <source>
        <dbReference type="Pfam" id="PF01420"/>
    </source>
</evidence>
<dbReference type="AlphaFoldDB" id="R4KDA0"/>
<dbReference type="STRING" id="767817.Desgi_1006"/>
<gene>
    <name evidence="5" type="ORF">Desgi_1006</name>
</gene>